<dbReference type="RefSeq" id="WP_085484860.1">
    <property type="nucleotide sequence ID" value="NZ_FXAY01000002.1"/>
</dbReference>
<dbReference type="OrthoDB" id="3818356at2"/>
<feature type="compositionally biased region" description="Pro residues" evidence="1">
    <location>
        <begin position="53"/>
        <end position="62"/>
    </location>
</feature>
<dbReference type="Proteomes" id="UP000193244">
    <property type="component" value="Unassembled WGS sequence"/>
</dbReference>
<reference evidence="4" key="1">
    <citation type="submission" date="2017-04" db="EMBL/GenBank/DDBJ databases">
        <authorList>
            <person name="Varghese N."/>
            <person name="Submissions S."/>
        </authorList>
    </citation>
    <scope>NUCLEOTIDE SEQUENCE [LARGE SCALE GENOMIC DNA]</scope>
    <source>
        <strain evidence="4">VKM Ac-2510</strain>
    </source>
</reference>
<protein>
    <submittedName>
        <fullName evidence="3">Uncharacterized protein</fullName>
    </submittedName>
</protein>
<organism evidence="3 4">
    <name type="scientific">Agreia pratensis</name>
    <dbReference type="NCBI Taxonomy" id="150121"/>
    <lineage>
        <taxon>Bacteria</taxon>
        <taxon>Bacillati</taxon>
        <taxon>Actinomycetota</taxon>
        <taxon>Actinomycetes</taxon>
        <taxon>Micrococcales</taxon>
        <taxon>Microbacteriaceae</taxon>
        <taxon>Agreia</taxon>
    </lineage>
</organism>
<feature type="transmembrane region" description="Helical" evidence="2">
    <location>
        <begin position="74"/>
        <end position="99"/>
    </location>
</feature>
<name>A0A1X7JS29_9MICO</name>
<dbReference type="AlphaFoldDB" id="A0A1X7JS29"/>
<evidence type="ECO:0000313" key="3">
    <source>
        <dbReference type="EMBL" id="SMG30557.1"/>
    </source>
</evidence>
<evidence type="ECO:0000256" key="1">
    <source>
        <dbReference type="SAM" id="MobiDB-lite"/>
    </source>
</evidence>
<dbReference type="STRING" id="150121.SAMN06296010_1699"/>
<keyword evidence="4" id="KW-1185">Reference proteome</keyword>
<feature type="compositionally biased region" description="Low complexity" evidence="1">
    <location>
        <begin position="42"/>
        <end position="52"/>
    </location>
</feature>
<dbReference type="EMBL" id="FXAY01000002">
    <property type="protein sequence ID" value="SMG30557.1"/>
    <property type="molecule type" value="Genomic_DNA"/>
</dbReference>
<keyword evidence="2" id="KW-0472">Membrane</keyword>
<evidence type="ECO:0000256" key="2">
    <source>
        <dbReference type="SAM" id="Phobius"/>
    </source>
</evidence>
<keyword evidence="2" id="KW-0812">Transmembrane</keyword>
<proteinExistence type="predicted"/>
<sequence length="399" mass="40527">MSDNTLPPVPQGASSVPPVPPIPSVPVPPMSAPPVPQAQNYPVQPQFQFAQPQPQPVQPQPRPQQSARRSRKGLIIGISIAAAVVILGGAGLAVAGASISSSVAPDTQVKTFLQDLVDGRAESALEVMGEKPSGLLTDDAYNASSNHITGFSVGKAKTTGDTATVTAKITQGGTSYTQEFELQKAGKTFVVFDVWQLQPLPLGAVDVQVQGPDGLAVQVDGNTVEGADESGLRAFPGDYEVSVVDDSDLFDAAPATANVVGLSDAAAGSIATAAVATTLTEAGTAAARAAVDAYVDGCVAQQSLAPTGCGFQARAQDGVSYSNIRWTLTARPTYSIGDWAGNGWSVSTATAGTLDVVADSVDSAGRSGQSGTSLPNYRPAGTVSVVDGAITFSSSALPF</sequence>
<feature type="region of interest" description="Disordered" evidence="1">
    <location>
        <begin position="1"/>
        <end position="70"/>
    </location>
</feature>
<evidence type="ECO:0000313" key="4">
    <source>
        <dbReference type="Proteomes" id="UP000193244"/>
    </source>
</evidence>
<feature type="compositionally biased region" description="Pro residues" evidence="1">
    <location>
        <begin position="17"/>
        <end position="36"/>
    </location>
</feature>
<accession>A0A1X7JS29</accession>
<gene>
    <name evidence="3" type="ORF">SAMN06296010_1699</name>
</gene>
<keyword evidence="2" id="KW-1133">Transmembrane helix</keyword>